<organism evidence="10 11">
    <name type="scientific">candidate division KSB3 bacterium</name>
    <dbReference type="NCBI Taxonomy" id="2044937"/>
    <lineage>
        <taxon>Bacteria</taxon>
        <taxon>candidate division KSB3</taxon>
    </lineage>
</organism>
<evidence type="ECO:0000256" key="6">
    <source>
        <dbReference type="ARBA" id="ARBA00022989"/>
    </source>
</evidence>
<dbReference type="Proteomes" id="UP000229740">
    <property type="component" value="Unassembled WGS sequence"/>
</dbReference>
<dbReference type="InterPro" id="IPR007272">
    <property type="entry name" value="Sulf_transp_TsuA/YedE"/>
</dbReference>
<evidence type="ECO:0000256" key="5">
    <source>
        <dbReference type="ARBA" id="ARBA00022692"/>
    </source>
</evidence>
<comment type="caution">
    <text evidence="10">The sequence shown here is derived from an EMBL/GenBank/DDBJ whole genome shotgun (WGS) entry which is preliminary data.</text>
</comment>
<evidence type="ECO:0000256" key="8">
    <source>
        <dbReference type="ARBA" id="ARBA00035655"/>
    </source>
</evidence>
<evidence type="ECO:0000256" key="7">
    <source>
        <dbReference type="ARBA" id="ARBA00023136"/>
    </source>
</evidence>
<keyword evidence="3" id="KW-1003">Cell membrane</keyword>
<evidence type="ECO:0000256" key="1">
    <source>
        <dbReference type="ARBA" id="ARBA00004429"/>
    </source>
</evidence>
<evidence type="ECO:0000256" key="3">
    <source>
        <dbReference type="ARBA" id="ARBA00022475"/>
    </source>
</evidence>
<proteinExistence type="inferred from homology"/>
<feature type="transmembrane region" description="Helical" evidence="9">
    <location>
        <begin position="136"/>
        <end position="152"/>
    </location>
</feature>
<keyword evidence="4" id="KW-0997">Cell inner membrane</keyword>
<evidence type="ECO:0000256" key="9">
    <source>
        <dbReference type="SAM" id="Phobius"/>
    </source>
</evidence>
<feature type="transmembrane region" description="Helical" evidence="9">
    <location>
        <begin position="87"/>
        <end position="105"/>
    </location>
</feature>
<dbReference type="AlphaFoldDB" id="A0A2G6E542"/>
<dbReference type="PANTHER" id="PTHR30574:SF1">
    <property type="entry name" value="SULPHUR TRANSPORT DOMAIN-CONTAINING PROTEIN"/>
    <property type="match status" value="1"/>
</dbReference>
<keyword evidence="2" id="KW-0813">Transport</keyword>
<evidence type="ECO:0000256" key="4">
    <source>
        <dbReference type="ARBA" id="ARBA00022519"/>
    </source>
</evidence>
<evidence type="ECO:0000313" key="11">
    <source>
        <dbReference type="Proteomes" id="UP000229740"/>
    </source>
</evidence>
<evidence type="ECO:0000256" key="2">
    <source>
        <dbReference type="ARBA" id="ARBA00022448"/>
    </source>
</evidence>
<dbReference type="Pfam" id="PF04143">
    <property type="entry name" value="Sulf_transp"/>
    <property type="match status" value="1"/>
</dbReference>
<dbReference type="EMBL" id="PDPS01000028">
    <property type="protein sequence ID" value="PID57193.1"/>
    <property type="molecule type" value="Genomic_DNA"/>
</dbReference>
<name>A0A2G6E542_9BACT</name>
<protein>
    <submittedName>
        <fullName evidence="10">Uncharacterized protein</fullName>
    </submittedName>
</protein>
<reference evidence="10 11" key="1">
    <citation type="submission" date="2017-10" db="EMBL/GenBank/DDBJ databases">
        <title>Novel microbial diversity and functional potential in the marine mammal oral microbiome.</title>
        <authorList>
            <person name="Dudek N.K."/>
            <person name="Sun C.L."/>
            <person name="Burstein D."/>
            <person name="Kantor R.S."/>
            <person name="Aliaga Goltsman D.S."/>
            <person name="Bik E.M."/>
            <person name="Thomas B.C."/>
            <person name="Banfield J.F."/>
            <person name="Relman D.A."/>
        </authorList>
    </citation>
    <scope>NUCLEOTIDE SEQUENCE [LARGE SCALE GENOMIC DNA]</scope>
    <source>
        <strain evidence="10">DOLZORAL124_49_17</strain>
    </source>
</reference>
<keyword evidence="7 9" id="KW-0472">Membrane</keyword>
<evidence type="ECO:0000313" key="10">
    <source>
        <dbReference type="EMBL" id="PID57193.1"/>
    </source>
</evidence>
<sequence length="195" mass="21029">MKALLFQRRWNWRVSGVALGIVFLLAVTLVKPIGVSTQFVIFDGILWNMFSGDIVVKNPDSEGSYSSPNAYFNKSGGKYAKSVANPLNYSFIFVAAMILGGFLAGKLQSEKKTEDSSTIPSVWRERFGGSAVKRHAAAFSGGLLVLTGARLAGGCTSGHMMSGVMQTSLSGYLFMLGTFLVAVPVARFMYTKEGK</sequence>
<accession>A0A2G6E542</accession>
<feature type="transmembrane region" description="Helical" evidence="9">
    <location>
        <begin position="172"/>
        <end position="190"/>
    </location>
</feature>
<keyword evidence="6 9" id="KW-1133">Transmembrane helix</keyword>
<dbReference type="GO" id="GO:0005886">
    <property type="term" value="C:plasma membrane"/>
    <property type="evidence" value="ECO:0007669"/>
    <property type="project" value="UniProtKB-SubCell"/>
</dbReference>
<dbReference type="PANTHER" id="PTHR30574">
    <property type="entry name" value="INNER MEMBRANE PROTEIN YEDE"/>
    <property type="match status" value="1"/>
</dbReference>
<keyword evidence="5 9" id="KW-0812">Transmembrane</keyword>
<comment type="subcellular location">
    <subcellularLocation>
        <location evidence="1">Cell inner membrane</location>
        <topology evidence="1">Multi-pass membrane protein</topology>
    </subcellularLocation>
</comment>
<gene>
    <name evidence="10" type="ORF">CSB45_08165</name>
</gene>
<comment type="similarity">
    <text evidence="8">Belongs to the TsuA/YedE (TC 9.B.102) family.</text>
</comment>